<keyword evidence="2" id="KW-1185">Reference proteome</keyword>
<evidence type="ECO:0000313" key="1">
    <source>
        <dbReference type="EMBL" id="KAF2006597.1"/>
    </source>
</evidence>
<dbReference type="Proteomes" id="UP000799779">
    <property type="component" value="Unassembled WGS sequence"/>
</dbReference>
<reference evidence="1" key="1">
    <citation type="journal article" date="2020" name="Stud. Mycol.">
        <title>101 Dothideomycetes genomes: a test case for predicting lifestyles and emergence of pathogens.</title>
        <authorList>
            <person name="Haridas S."/>
            <person name="Albert R."/>
            <person name="Binder M."/>
            <person name="Bloem J."/>
            <person name="Labutti K."/>
            <person name="Salamov A."/>
            <person name="Andreopoulos B."/>
            <person name="Baker S."/>
            <person name="Barry K."/>
            <person name="Bills G."/>
            <person name="Bluhm B."/>
            <person name="Cannon C."/>
            <person name="Castanera R."/>
            <person name="Culley D."/>
            <person name="Daum C."/>
            <person name="Ezra D."/>
            <person name="Gonzalez J."/>
            <person name="Henrissat B."/>
            <person name="Kuo A."/>
            <person name="Liang C."/>
            <person name="Lipzen A."/>
            <person name="Lutzoni F."/>
            <person name="Magnuson J."/>
            <person name="Mondo S."/>
            <person name="Nolan M."/>
            <person name="Ohm R."/>
            <person name="Pangilinan J."/>
            <person name="Park H.-J."/>
            <person name="Ramirez L."/>
            <person name="Alfaro M."/>
            <person name="Sun H."/>
            <person name="Tritt A."/>
            <person name="Yoshinaga Y."/>
            <person name="Zwiers L.-H."/>
            <person name="Turgeon B."/>
            <person name="Goodwin S."/>
            <person name="Spatafora J."/>
            <person name="Crous P."/>
            <person name="Grigoriev I."/>
        </authorList>
    </citation>
    <scope>NUCLEOTIDE SEQUENCE</scope>
    <source>
        <strain evidence="1">CBS 123094</strain>
    </source>
</reference>
<organism evidence="1 2">
    <name type="scientific">Amniculicola lignicola CBS 123094</name>
    <dbReference type="NCBI Taxonomy" id="1392246"/>
    <lineage>
        <taxon>Eukaryota</taxon>
        <taxon>Fungi</taxon>
        <taxon>Dikarya</taxon>
        <taxon>Ascomycota</taxon>
        <taxon>Pezizomycotina</taxon>
        <taxon>Dothideomycetes</taxon>
        <taxon>Pleosporomycetidae</taxon>
        <taxon>Pleosporales</taxon>
        <taxon>Amniculicolaceae</taxon>
        <taxon>Amniculicola</taxon>
    </lineage>
</organism>
<name>A0A6A5WYA8_9PLEO</name>
<proteinExistence type="predicted"/>
<evidence type="ECO:0000313" key="2">
    <source>
        <dbReference type="Proteomes" id="UP000799779"/>
    </source>
</evidence>
<dbReference type="EMBL" id="ML977559">
    <property type="protein sequence ID" value="KAF2006597.1"/>
    <property type="molecule type" value="Genomic_DNA"/>
</dbReference>
<protein>
    <submittedName>
        <fullName evidence="1">Uncharacterized protein</fullName>
    </submittedName>
</protein>
<dbReference type="AlphaFoldDB" id="A0A6A5WYA8"/>
<gene>
    <name evidence="1" type="ORF">P154DRAFT_220120</name>
</gene>
<accession>A0A6A5WYA8</accession>
<sequence length="158" mass="17843">MEWLSFQTRYRLTCFSLGFEITTYTSNGSCVCLYLSTHASVRADSNTGHSQHALQAPHTRTDCATLGFHVVSCASVRCGVYCCFPAETGVCNRSFLIIWYCYAPNADKTYWRMIVVGVLEELEILLHSVPFPVEWAATVLRTGLRARIQIHQLVERQA</sequence>